<dbReference type="InParanoid" id="A0A2J7PDS2"/>
<comment type="caution">
    <text evidence="2">The sequence shown here is derived from an EMBL/GenBank/DDBJ whole genome shotgun (WGS) entry which is preliminary data.</text>
</comment>
<organism evidence="2 3">
    <name type="scientific">Cryptotermes secundus</name>
    <dbReference type="NCBI Taxonomy" id="105785"/>
    <lineage>
        <taxon>Eukaryota</taxon>
        <taxon>Metazoa</taxon>
        <taxon>Ecdysozoa</taxon>
        <taxon>Arthropoda</taxon>
        <taxon>Hexapoda</taxon>
        <taxon>Insecta</taxon>
        <taxon>Pterygota</taxon>
        <taxon>Neoptera</taxon>
        <taxon>Polyneoptera</taxon>
        <taxon>Dictyoptera</taxon>
        <taxon>Blattodea</taxon>
        <taxon>Blattoidea</taxon>
        <taxon>Termitoidae</taxon>
        <taxon>Kalotermitidae</taxon>
        <taxon>Cryptotermitinae</taxon>
        <taxon>Cryptotermes</taxon>
    </lineage>
</organism>
<accession>A0A2J7PDS2</accession>
<dbReference type="Pfam" id="PF26215">
    <property type="entry name" value="HTH_animal"/>
    <property type="match status" value="1"/>
</dbReference>
<evidence type="ECO:0000313" key="3">
    <source>
        <dbReference type="Proteomes" id="UP000235965"/>
    </source>
</evidence>
<dbReference type="STRING" id="105785.A0A2J7PDS2"/>
<dbReference type="OrthoDB" id="10060112at2759"/>
<evidence type="ECO:0000259" key="1">
    <source>
        <dbReference type="Pfam" id="PF26215"/>
    </source>
</evidence>
<sequence>MEDFEERALDLAPHKPRCWFRYVDDTFVIWPHGPDKLKDFLNHLNSIQQCIQFTMETETEGHLPFLDIDIYMRPDGSLGHRVYSKSTRTNLYINAASHHHPSNKQAARSTLVHRARALCDQDSLHAKLVLLGDVFRKNRYRQIHRVLNHRLNIRYPEDKQDSVAFLPYVGSIFNRISRMLSRHNIKSVGLPPKKLSSFLRSVKDSLELRTSGVYTIPCECGKVYIGQTGRLVKRG</sequence>
<evidence type="ECO:0000313" key="2">
    <source>
        <dbReference type="EMBL" id="PNF14479.1"/>
    </source>
</evidence>
<dbReference type="PANTHER" id="PTHR21301">
    <property type="entry name" value="REVERSE TRANSCRIPTASE"/>
    <property type="match status" value="1"/>
</dbReference>
<gene>
    <name evidence="2" type="ORF">B7P43_G18379</name>
</gene>
<keyword evidence="3" id="KW-1185">Reference proteome</keyword>
<feature type="domain" description="Helix-turn-helix" evidence="1">
    <location>
        <begin position="91"/>
        <end position="141"/>
    </location>
</feature>
<reference evidence="2 3" key="1">
    <citation type="submission" date="2017-12" db="EMBL/GenBank/DDBJ databases">
        <title>Hemimetabolous genomes reveal molecular basis of termite eusociality.</title>
        <authorList>
            <person name="Harrison M.C."/>
            <person name="Jongepier E."/>
            <person name="Robertson H.M."/>
            <person name="Arning N."/>
            <person name="Bitard-Feildel T."/>
            <person name="Chao H."/>
            <person name="Childers C.P."/>
            <person name="Dinh H."/>
            <person name="Doddapaneni H."/>
            <person name="Dugan S."/>
            <person name="Gowin J."/>
            <person name="Greiner C."/>
            <person name="Han Y."/>
            <person name="Hu H."/>
            <person name="Hughes D.S.T."/>
            <person name="Huylmans A.-K."/>
            <person name="Kemena C."/>
            <person name="Kremer L.P.M."/>
            <person name="Lee S.L."/>
            <person name="Lopez-Ezquerra A."/>
            <person name="Mallet L."/>
            <person name="Monroy-Kuhn J.M."/>
            <person name="Moser A."/>
            <person name="Murali S.C."/>
            <person name="Muzny D.M."/>
            <person name="Otani S."/>
            <person name="Piulachs M.-D."/>
            <person name="Poelchau M."/>
            <person name="Qu J."/>
            <person name="Schaub F."/>
            <person name="Wada-Katsumata A."/>
            <person name="Worley K.C."/>
            <person name="Xie Q."/>
            <person name="Ylla G."/>
            <person name="Poulsen M."/>
            <person name="Gibbs R.A."/>
            <person name="Schal C."/>
            <person name="Richards S."/>
            <person name="Belles X."/>
            <person name="Korb J."/>
            <person name="Bornberg-Bauer E."/>
        </authorList>
    </citation>
    <scope>NUCLEOTIDE SEQUENCE [LARGE SCALE GENOMIC DNA]</scope>
    <source>
        <tissue evidence="2">Whole body</tissue>
    </source>
</reference>
<protein>
    <recommendedName>
        <fullName evidence="1">Helix-turn-helix domain-containing protein</fullName>
    </recommendedName>
</protein>
<dbReference type="PANTHER" id="PTHR21301:SF11">
    <property type="entry name" value="GIY-YIG DOMAIN-CONTAINING PROTEIN"/>
    <property type="match status" value="1"/>
</dbReference>
<name>A0A2J7PDS2_9NEOP</name>
<proteinExistence type="predicted"/>
<dbReference type="AlphaFoldDB" id="A0A2J7PDS2"/>
<dbReference type="InterPro" id="IPR058912">
    <property type="entry name" value="HTH_animal"/>
</dbReference>
<dbReference type="EMBL" id="NEVH01026168">
    <property type="protein sequence ID" value="PNF14479.1"/>
    <property type="molecule type" value="Genomic_DNA"/>
</dbReference>
<dbReference type="Proteomes" id="UP000235965">
    <property type="component" value="Unassembled WGS sequence"/>
</dbReference>